<sequence length="130" mass="15702">MRFIGGVLMRYDRLSRDWQKEDATFAPKRKVNNKNSHQHPHIIGSFFSRKLERPVEYESLGERLFYYYLELEQSVIRYYVQPVEIPISKDNGESWLYVPDALVYRHQSPPFLYQVKHEPDPNEDEKLKHM</sequence>
<dbReference type="Pfam" id="PF08722">
    <property type="entry name" value="Tn7_TnsA-like_N"/>
    <property type="match status" value="1"/>
</dbReference>
<name>A0A371P6K7_9BACL</name>
<dbReference type="OrthoDB" id="2591785at2"/>
<evidence type="ECO:0000313" key="2">
    <source>
        <dbReference type="EMBL" id="REK71594.1"/>
    </source>
</evidence>
<organism evidence="2 3">
    <name type="scientific">Paenibacillus paeoniae</name>
    <dbReference type="NCBI Taxonomy" id="2292705"/>
    <lineage>
        <taxon>Bacteria</taxon>
        <taxon>Bacillati</taxon>
        <taxon>Bacillota</taxon>
        <taxon>Bacilli</taxon>
        <taxon>Bacillales</taxon>
        <taxon>Paenibacillaceae</taxon>
        <taxon>Paenibacillus</taxon>
    </lineage>
</organism>
<dbReference type="EMBL" id="QUBQ01000005">
    <property type="protein sequence ID" value="REK71594.1"/>
    <property type="molecule type" value="Genomic_DNA"/>
</dbReference>
<proteinExistence type="predicted"/>
<feature type="domain" description="TnsA endonuclease N-terminal" evidence="1">
    <location>
        <begin position="73"/>
        <end position="127"/>
    </location>
</feature>
<gene>
    <name evidence="2" type="ORF">DX130_21640</name>
</gene>
<protein>
    <recommendedName>
        <fullName evidence="1">TnsA endonuclease N-terminal domain-containing protein</fullName>
    </recommendedName>
</protein>
<comment type="caution">
    <text evidence="2">The sequence shown here is derived from an EMBL/GenBank/DDBJ whole genome shotgun (WGS) entry which is preliminary data.</text>
</comment>
<reference evidence="2 3" key="1">
    <citation type="submission" date="2018-08" db="EMBL/GenBank/DDBJ databases">
        <title>Paenibacillus sp. M4BSY-1, whole genome shotgun sequence.</title>
        <authorList>
            <person name="Tuo L."/>
        </authorList>
    </citation>
    <scope>NUCLEOTIDE SEQUENCE [LARGE SCALE GENOMIC DNA]</scope>
    <source>
        <strain evidence="2 3">M4BSY-1</strain>
    </source>
</reference>
<accession>A0A371P6K7</accession>
<dbReference type="InterPro" id="IPR014833">
    <property type="entry name" value="TnsA_N"/>
</dbReference>
<evidence type="ECO:0000259" key="1">
    <source>
        <dbReference type="Pfam" id="PF08722"/>
    </source>
</evidence>
<keyword evidence="3" id="KW-1185">Reference proteome</keyword>
<dbReference type="AlphaFoldDB" id="A0A371P6K7"/>
<dbReference type="Proteomes" id="UP000261905">
    <property type="component" value="Unassembled WGS sequence"/>
</dbReference>
<evidence type="ECO:0000313" key="3">
    <source>
        <dbReference type="Proteomes" id="UP000261905"/>
    </source>
</evidence>